<dbReference type="STRING" id="588581.Cpap_1865"/>
<name>F1TE43_9FIRM</name>
<evidence type="ECO:0008006" key="3">
    <source>
        <dbReference type="Google" id="ProtNLM"/>
    </source>
</evidence>
<dbReference type="AlphaFoldDB" id="F1TE43"/>
<dbReference type="EMBL" id="ACXX02000008">
    <property type="protein sequence ID" value="EGD47283.1"/>
    <property type="molecule type" value="Genomic_DNA"/>
</dbReference>
<accession>F1TE43</accession>
<keyword evidence="2" id="KW-1185">Reference proteome</keyword>
<dbReference type="eggNOG" id="COG0456">
    <property type="taxonomic scope" value="Bacteria"/>
</dbReference>
<dbReference type="InterPro" id="IPR034660">
    <property type="entry name" value="DinB/YfiT-like"/>
</dbReference>
<evidence type="ECO:0000313" key="2">
    <source>
        <dbReference type="Proteomes" id="UP000003860"/>
    </source>
</evidence>
<protein>
    <recommendedName>
        <fullName evidence="3">DinB-like domain-containing protein</fullName>
    </recommendedName>
</protein>
<evidence type="ECO:0000313" key="1">
    <source>
        <dbReference type="EMBL" id="EGD47283.1"/>
    </source>
</evidence>
<dbReference type="Proteomes" id="UP000003860">
    <property type="component" value="Unassembled WGS sequence"/>
</dbReference>
<dbReference type="SUPFAM" id="SSF109854">
    <property type="entry name" value="DinB/YfiT-like putative metalloenzymes"/>
    <property type="match status" value="1"/>
</dbReference>
<dbReference type="RefSeq" id="WP_004619630.1">
    <property type="nucleotide sequence ID" value="NZ_ACXX02000008.1"/>
</dbReference>
<reference evidence="1" key="2">
    <citation type="submission" date="2011-01" db="EMBL/GenBank/DDBJ databases">
        <title>The Non-contiguous Finished genome of Clostridium papyrosolvens.</title>
        <authorList>
            <person name="Lucas S."/>
            <person name="Copeland A."/>
            <person name="Lapidus A."/>
            <person name="Cheng J.-F."/>
            <person name="Goodwin L."/>
            <person name="Pitluck S."/>
            <person name="Misra M."/>
            <person name="Chertkov O."/>
            <person name="Detter J.C."/>
            <person name="Han C."/>
            <person name="Tapia R."/>
            <person name="Land M."/>
            <person name="Hauser L."/>
            <person name="Kyrpides N."/>
            <person name="Ivanova N."/>
            <person name="Pagani I."/>
            <person name="Mouttaki H."/>
            <person name="He Z."/>
            <person name="Zhou J."/>
            <person name="Hemme C.L."/>
            <person name="Woyke T."/>
        </authorList>
    </citation>
    <scope>NUCLEOTIDE SEQUENCE [LARGE SCALE GENOMIC DNA]</scope>
    <source>
        <strain evidence="1">DSM 2782</strain>
    </source>
</reference>
<sequence length="161" mass="19566">MNKIAIELGKIIEIYKNDFSGLDEQITSLRISQDKWTLKEIVGHLIDSASNNHQRFIRFQLSEVLEFPDYKNSEWLRVQKHQNMKFSELLLLFYYYNKLIINILLNLDEKCLENRWNINWDEDSQYITFESLLNHYVNHMKSHLTHFRERLSELEYLHVDT</sequence>
<proteinExistence type="predicted"/>
<dbReference type="Gene3D" id="1.20.120.450">
    <property type="entry name" value="dinb family like domain"/>
    <property type="match status" value="1"/>
</dbReference>
<dbReference type="OrthoDB" id="9793216at2"/>
<organism evidence="1 2">
    <name type="scientific">Ruminiclostridium papyrosolvens DSM 2782</name>
    <dbReference type="NCBI Taxonomy" id="588581"/>
    <lineage>
        <taxon>Bacteria</taxon>
        <taxon>Bacillati</taxon>
        <taxon>Bacillota</taxon>
        <taxon>Clostridia</taxon>
        <taxon>Eubacteriales</taxon>
        <taxon>Oscillospiraceae</taxon>
        <taxon>Ruminiclostridium</taxon>
    </lineage>
</organism>
<comment type="caution">
    <text evidence="1">The sequence shown here is derived from an EMBL/GenBank/DDBJ whole genome shotgun (WGS) entry which is preliminary data.</text>
</comment>
<reference evidence="1" key="1">
    <citation type="submission" date="2009-07" db="EMBL/GenBank/DDBJ databases">
        <authorList>
            <consortium name="US DOE Joint Genome Institute (JGI-PGF)"/>
            <person name="Lucas S."/>
            <person name="Copeland A."/>
            <person name="Lapidus A."/>
            <person name="Glavina del Rio T."/>
            <person name="Tice H."/>
            <person name="Bruce D."/>
            <person name="Goodwin L."/>
            <person name="Pitluck S."/>
            <person name="Larimer F."/>
            <person name="Land M.L."/>
            <person name="Mouttaki H."/>
            <person name="He Z."/>
            <person name="Zhou J."/>
            <person name="Hemme C.L."/>
        </authorList>
    </citation>
    <scope>NUCLEOTIDE SEQUENCE [LARGE SCALE GENOMIC DNA]</scope>
    <source>
        <strain evidence="1">DSM 2782</strain>
    </source>
</reference>
<gene>
    <name evidence="1" type="ORF">Cpap_1865</name>
</gene>